<name>A0ABW4IBL5_9SPHI</name>
<keyword evidence="1" id="KW-0175">Coiled coil</keyword>
<dbReference type="EMBL" id="JBHUDG010000015">
    <property type="protein sequence ID" value="MFD1630136.1"/>
    <property type="molecule type" value="Genomic_DNA"/>
</dbReference>
<evidence type="ECO:0000313" key="4">
    <source>
        <dbReference type="Proteomes" id="UP001597118"/>
    </source>
</evidence>
<dbReference type="Proteomes" id="UP001597118">
    <property type="component" value="Unassembled WGS sequence"/>
</dbReference>
<dbReference type="RefSeq" id="WP_379662513.1">
    <property type="nucleotide sequence ID" value="NZ_JBHUDG010000015.1"/>
</dbReference>
<keyword evidence="2" id="KW-0732">Signal</keyword>
<sequence>MKKVILSMLLAVGLSVYVNAQQAKKYNSLSIEAMEEINATAEQKQKFNELMKEFEEKKKEIRSNNVLSAEEKKTKMNELFRYRMKTYWDEILTPEQNKQLREKQRALKALSND</sequence>
<proteinExistence type="predicted"/>
<gene>
    <name evidence="3" type="ORF">ACFSAH_09615</name>
</gene>
<organism evidence="3 4">
    <name type="scientific">Pseudopedobacter beijingensis</name>
    <dbReference type="NCBI Taxonomy" id="1207056"/>
    <lineage>
        <taxon>Bacteria</taxon>
        <taxon>Pseudomonadati</taxon>
        <taxon>Bacteroidota</taxon>
        <taxon>Sphingobacteriia</taxon>
        <taxon>Sphingobacteriales</taxon>
        <taxon>Sphingobacteriaceae</taxon>
        <taxon>Pseudopedobacter</taxon>
    </lineage>
</organism>
<comment type="caution">
    <text evidence="3">The sequence shown here is derived from an EMBL/GenBank/DDBJ whole genome shotgun (WGS) entry which is preliminary data.</text>
</comment>
<keyword evidence="4" id="KW-1185">Reference proteome</keyword>
<feature type="chain" id="PRO_5047187322" description="LTXXQ motif family protein" evidence="2">
    <location>
        <begin position="21"/>
        <end position="113"/>
    </location>
</feature>
<evidence type="ECO:0000256" key="1">
    <source>
        <dbReference type="SAM" id="Coils"/>
    </source>
</evidence>
<evidence type="ECO:0000256" key="2">
    <source>
        <dbReference type="SAM" id="SignalP"/>
    </source>
</evidence>
<evidence type="ECO:0000313" key="3">
    <source>
        <dbReference type="EMBL" id="MFD1630136.1"/>
    </source>
</evidence>
<accession>A0ABW4IBL5</accession>
<protein>
    <recommendedName>
        <fullName evidence="5">LTXXQ motif family protein</fullName>
    </recommendedName>
</protein>
<reference evidence="4" key="1">
    <citation type="journal article" date="2019" name="Int. J. Syst. Evol. Microbiol.">
        <title>The Global Catalogue of Microorganisms (GCM) 10K type strain sequencing project: providing services to taxonomists for standard genome sequencing and annotation.</title>
        <authorList>
            <consortium name="The Broad Institute Genomics Platform"/>
            <consortium name="The Broad Institute Genome Sequencing Center for Infectious Disease"/>
            <person name="Wu L."/>
            <person name="Ma J."/>
        </authorList>
    </citation>
    <scope>NUCLEOTIDE SEQUENCE [LARGE SCALE GENOMIC DNA]</scope>
    <source>
        <strain evidence="4">CCUG 53762</strain>
    </source>
</reference>
<evidence type="ECO:0008006" key="5">
    <source>
        <dbReference type="Google" id="ProtNLM"/>
    </source>
</evidence>
<feature type="coiled-coil region" evidence="1">
    <location>
        <begin position="37"/>
        <end position="64"/>
    </location>
</feature>
<feature type="signal peptide" evidence="2">
    <location>
        <begin position="1"/>
        <end position="20"/>
    </location>
</feature>